<feature type="region of interest" description="Disordered" evidence="1">
    <location>
        <begin position="103"/>
        <end position="149"/>
    </location>
</feature>
<feature type="compositionally biased region" description="Polar residues" evidence="1">
    <location>
        <begin position="1"/>
        <end position="17"/>
    </location>
</feature>
<evidence type="ECO:0000256" key="1">
    <source>
        <dbReference type="SAM" id="MobiDB-lite"/>
    </source>
</evidence>
<protein>
    <submittedName>
        <fullName evidence="2">Uncharacterized protein</fullName>
    </submittedName>
</protein>
<organism evidence="2 3">
    <name type="scientific">Austropuccinia psidii MF-1</name>
    <dbReference type="NCBI Taxonomy" id="1389203"/>
    <lineage>
        <taxon>Eukaryota</taxon>
        <taxon>Fungi</taxon>
        <taxon>Dikarya</taxon>
        <taxon>Basidiomycota</taxon>
        <taxon>Pucciniomycotina</taxon>
        <taxon>Pucciniomycetes</taxon>
        <taxon>Pucciniales</taxon>
        <taxon>Sphaerophragmiaceae</taxon>
        <taxon>Austropuccinia</taxon>
    </lineage>
</organism>
<name>A0A9Q3GFV3_9BASI</name>
<feature type="region of interest" description="Disordered" evidence="1">
    <location>
        <begin position="1"/>
        <end position="22"/>
    </location>
</feature>
<gene>
    <name evidence="2" type="ORF">O181_005743</name>
</gene>
<sequence>MSSTRSGGIHNTSSSFQKAHRHYYGRSQSVTEGQGGNIKSQPEVLKQCIAAQRVPGPCRSVEKLHEFLPDYEKIPGPSQHFKVTQWMASIDGKKNMMLLTAEWRKNNPPPPKKVPKTAPVASSRNSNVKKQPQAQNKDKVKAPTTKPYI</sequence>
<accession>A0A9Q3GFV3</accession>
<keyword evidence="3" id="KW-1185">Reference proteome</keyword>
<dbReference type="EMBL" id="AVOT02001190">
    <property type="protein sequence ID" value="MBW0466028.1"/>
    <property type="molecule type" value="Genomic_DNA"/>
</dbReference>
<feature type="compositionally biased region" description="Polar residues" evidence="1">
    <location>
        <begin position="122"/>
        <end position="135"/>
    </location>
</feature>
<dbReference type="Proteomes" id="UP000765509">
    <property type="component" value="Unassembled WGS sequence"/>
</dbReference>
<proteinExistence type="predicted"/>
<comment type="caution">
    <text evidence="2">The sequence shown here is derived from an EMBL/GenBank/DDBJ whole genome shotgun (WGS) entry which is preliminary data.</text>
</comment>
<dbReference type="AlphaFoldDB" id="A0A9Q3GFV3"/>
<evidence type="ECO:0000313" key="3">
    <source>
        <dbReference type="Proteomes" id="UP000765509"/>
    </source>
</evidence>
<reference evidence="2" key="1">
    <citation type="submission" date="2021-03" db="EMBL/GenBank/DDBJ databases">
        <title>Draft genome sequence of rust myrtle Austropuccinia psidii MF-1, a brazilian biotype.</title>
        <authorList>
            <person name="Quecine M.C."/>
            <person name="Pachon D.M.R."/>
            <person name="Bonatelli M.L."/>
            <person name="Correr F.H."/>
            <person name="Franceschini L.M."/>
            <person name="Leite T.F."/>
            <person name="Margarido G.R.A."/>
            <person name="Almeida C.A."/>
            <person name="Ferrarezi J.A."/>
            <person name="Labate C.A."/>
        </authorList>
    </citation>
    <scope>NUCLEOTIDE SEQUENCE</scope>
    <source>
        <strain evidence="2">MF-1</strain>
    </source>
</reference>
<evidence type="ECO:0000313" key="2">
    <source>
        <dbReference type="EMBL" id="MBW0466028.1"/>
    </source>
</evidence>